<dbReference type="NCBIfam" id="TIGR02937">
    <property type="entry name" value="sigma70-ECF"/>
    <property type="match status" value="1"/>
</dbReference>
<dbReference type="SUPFAM" id="SSF88659">
    <property type="entry name" value="Sigma3 and sigma4 domains of RNA polymerase sigma factors"/>
    <property type="match status" value="1"/>
</dbReference>
<evidence type="ECO:0000259" key="7">
    <source>
        <dbReference type="Pfam" id="PF08281"/>
    </source>
</evidence>
<dbReference type="RefSeq" id="WP_166331747.1">
    <property type="nucleotide sequence ID" value="NZ_CP049933.1"/>
</dbReference>
<dbReference type="Pfam" id="PF08281">
    <property type="entry name" value="Sigma70_r4_2"/>
    <property type="match status" value="1"/>
</dbReference>
<protein>
    <submittedName>
        <fullName evidence="8">Sigma-70 family RNA polymerase sigma factor</fullName>
    </submittedName>
</protein>
<keyword evidence="5" id="KW-0804">Transcription</keyword>
<dbReference type="InterPro" id="IPR013325">
    <property type="entry name" value="RNA_pol_sigma_r2"/>
</dbReference>
<name>A0ABX6K387_9MICO</name>
<evidence type="ECO:0000256" key="2">
    <source>
        <dbReference type="ARBA" id="ARBA00023015"/>
    </source>
</evidence>
<dbReference type="InterPro" id="IPR013324">
    <property type="entry name" value="RNA_pol_sigma_r3/r4-like"/>
</dbReference>
<dbReference type="Pfam" id="PF04542">
    <property type="entry name" value="Sigma70_r2"/>
    <property type="match status" value="1"/>
</dbReference>
<keyword evidence="2" id="KW-0805">Transcription regulation</keyword>
<sequence length="242" mass="27496">MAEDWMVERDGRGDTELTDAYRNGDETAAAELYRRYYLKLLHGVATKLPSKEIAEDCVGEAFLNVLEIIRRGSGPTSNFYGYLRSAVVRESAKYFRDREIGPTLDEATEEGARQLAVDDDVSHIEESLLQPALRSLPKKWRDIVTLRYVENLKPAQIATMLDTEAPALHKMLYRAKNGLRDEYLKQIALSRSSTRCREFSNDLAALATSGENRCRVVDLKCTCWPAPSARRHWPRLSISLVE</sequence>
<organism evidence="8 9">
    <name type="scientific">Leucobacter coleopterorum</name>
    <dbReference type="NCBI Taxonomy" id="2714933"/>
    <lineage>
        <taxon>Bacteria</taxon>
        <taxon>Bacillati</taxon>
        <taxon>Actinomycetota</taxon>
        <taxon>Actinomycetes</taxon>
        <taxon>Micrococcales</taxon>
        <taxon>Microbacteriaceae</taxon>
        <taxon>Leucobacter</taxon>
    </lineage>
</organism>
<comment type="similarity">
    <text evidence="1">Belongs to the sigma-70 factor family. ECF subfamily.</text>
</comment>
<evidence type="ECO:0000256" key="5">
    <source>
        <dbReference type="ARBA" id="ARBA00023163"/>
    </source>
</evidence>
<evidence type="ECO:0000256" key="1">
    <source>
        <dbReference type="ARBA" id="ARBA00010641"/>
    </source>
</evidence>
<gene>
    <name evidence="8" type="ORF">G7066_14655</name>
</gene>
<dbReference type="InterPro" id="IPR013249">
    <property type="entry name" value="RNA_pol_sigma70_r4_t2"/>
</dbReference>
<dbReference type="SUPFAM" id="SSF88946">
    <property type="entry name" value="Sigma2 domain of RNA polymerase sigma factors"/>
    <property type="match status" value="1"/>
</dbReference>
<keyword evidence="4" id="KW-0238">DNA-binding</keyword>
<dbReference type="InterPro" id="IPR039425">
    <property type="entry name" value="RNA_pol_sigma-70-like"/>
</dbReference>
<evidence type="ECO:0000259" key="6">
    <source>
        <dbReference type="Pfam" id="PF04542"/>
    </source>
</evidence>
<dbReference type="InterPro" id="IPR036388">
    <property type="entry name" value="WH-like_DNA-bd_sf"/>
</dbReference>
<keyword evidence="9" id="KW-1185">Reference proteome</keyword>
<evidence type="ECO:0000256" key="4">
    <source>
        <dbReference type="ARBA" id="ARBA00023125"/>
    </source>
</evidence>
<accession>A0ABX6K387</accession>
<feature type="domain" description="RNA polymerase sigma-70 region 2" evidence="6">
    <location>
        <begin position="32"/>
        <end position="98"/>
    </location>
</feature>
<evidence type="ECO:0000313" key="8">
    <source>
        <dbReference type="EMBL" id="QIM19505.1"/>
    </source>
</evidence>
<evidence type="ECO:0000256" key="3">
    <source>
        <dbReference type="ARBA" id="ARBA00023082"/>
    </source>
</evidence>
<proteinExistence type="inferred from homology"/>
<dbReference type="PANTHER" id="PTHR43133:SF8">
    <property type="entry name" value="RNA POLYMERASE SIGMA FACTOR HI_1459-RELATED"/>
    <property type="match status" value="1"/>
</dbReference>
<evidence type="ECO:0000313" key="9">
    <source>
        <dbReference type="Proteomes" id="UP000503441"/>
    </source>
</evidence>
<dbReference type="PANTHER" id="PTHR43133">
    <property type="entry name" value="RNA POLYMERASE ECF-TYPE SIGMA FACTO"/>
    <property type="match status" value="1"/>
</dbReference>
<dbReference type="Gene3D" id="1.10.10.10">
    <property type="entry name" value="Winged helix-like DNA-binding domain superfamily/Winged helix DNA-binding domain"/>
    <property type="match status" value="1"/>
</dbReference>
<feature type="domain" description="RNA polymerase sigma factor 70 region 4 type 2" evidence="7">
    <location>
        <begin position="131"/>
        <end position="176"/>
    </location>
</feature>
<dbReference type="Proteomes" id="UP000503441">
    <property type="component" value="Chromosome"/>
</dbReference>
<dbReference type="EMBL" id="CP049933">
    <property type="protein sequence ID" value="QIM19505.1"/>
    <property type="molecule type" value="Genomic_DNA"/>
</dbReference>
<dbReference type="InterPro" id="IPR014284">
    <property type="entry name" value="RNA_pol_sigma-70_dom"/>
</dbReference>
<reference evidence="8 9" key="1">
    <citation type="submission" date="2020-03" db="EMBL/GenBank/DDBJ databases">
        <title>Leucobacter sp. nov., isolated from beetles.</title>
        <authorList>
            <person name="Hyun D.-W."/>
            <person name="Bae J.-W."/>
        </authorList>
    </citation>
    <scope>NUCLEOTIDE SEQUENCE [LARGE SCALE GENOMIC DNA]</scope>
    <source>
        <strain evidence="8 9">HDW9A</strain>
    </source>
</reference>
<dbReference type="Gene3D" id="1.10.1740.10">
    <property type="match status" value="1"/>
</dbReference>
<dbReference type="InterPro" id="IPR007627">
    <property type="entry name" value="RNA_pol_sigma70_r2"/>
</dbReference>
<keyword evidence="3" id="KW-0731">Sigma factor</keyword>